<dbReference type="Proteomes" id="UP000609874">
    <property type="component" value="Unassembled WGS sequence"/>
</dbReference>
<evidence type="ECO:0000313" key="10">
    <source>
        <dbReference type="EMBL" id="MBD7995158.1"/>
    </source>
</evidence>
<keyword evidence="1 8" id="KW-0547">Nucleotide-binding</keyword>
<comment type="similarity">
    <text evidence="8">Belongs to the TRAFAC class translation factor GTPase superfamily. Classic translation factor GTPase family. EF-Tu/EF-1A subfamily.</text>
</comment>
<dbReference type="InterPro" id="IPR004160">
    <property type="entry name" value="Transl_elong_EFTu/EF1A_C"/>
</dbReference>
<evidence type="ECO:0000256" key="5">
    <source>
        <dbReference type="ARBA" id="ARBA00022917"/>
    </source>
</evidence>
<dbReference type="GeneID" id="95606119"/>
<feature type="binding site" evidence="8">
    <location>
        <begin position="138"/>
        <end position="141"/>
    </location>
    <ligand>
        <name>GTP</name>
        <dbReference type="ChEBI" id="CHEBI:37565"/>
    </ligand>
</feature>
<dbReference type="InterPro" id="IPR000795">
    <property type="entry name" value="T_Tr_GTP-bd_dom"/>
</dbReference>
<keyword evidence="5 8" id="KW-0648">Protein biosynthesis</keyword>
<dbReference type="InterPro" id="IPR005225">
    <property type="entry name" value="Small_GTP-bd"/>
</dbReference>
<name>A0ABR8URJ4_9MICC</name>
<dbReference type="NCBIfam" id="TIGR00485">
    <property type="entry name" value="EF-Tu"/>
    <property type="match status" value="1"/>
</dbReference>
<dbReference type="HAMAP" id="MF_00118_B">
    <property type="entry name" value="EF_Tu_B"/>
    <property type="match status" value="1"/>
</dbReference>
<dbReference type="PANTHER" id="PTHR43721">
    <property type="entry name" value="ELONGATION FACTOR TU-RELATED"/>
    <property type="match status" value="1"/>
</dbReference>
<feature type="binding site" evidence="8">
    <location>
        <position position="26"/>
    </location>
    <ligand>
        <name>Mg(2+)</name>
        <dbReference type="ChEBI" id="CHEBI:18420"/>
    </ligand>
</feature>
<dbReference type="RefSeq" id="WP_066295960.1">
    <property type="nucleotide sequence ID" value="NZ_JACSQD010000003.1"/>
</dbReference>
<evidence type="ECO:0000256" key="7">
    <source>
        <dbReference type="ARBA" id="ARBA00029554"/>
    </source>
</evidence>
<keyword evidence="3 8" id="KW-0378">Hydrolase</keyword>
<organism evidence="10 11">
    <name type="scientific">Arthrobacter gallicola</name>
    <dbReference type="NCBI Taxonomy" id="2762225"/>
    <lineage>
        <taxon>Bacteria</taxon>
        <taxon>Bacillati</taxon>
        <taxon>Actinomycetota</taxon>
        <taxon>Actinomycetes</taxon>
        <taxon>Micrococcales</taxon>
        <taxon>Micrococcaceae</taxon>
        <taxon>Arthrobacter</taxon>
    </lineage>
</organism>
<dbReference type="InterPro" id="IPR031157">
    <property type="entry name" value="G_TR_CS"/>
</dbReference>
<dbReference type="InterPro" id="IPR041709">
    <property type="entry name" value="EF-Tu_GTP-bd"/>
</dbReference>
<dbReference type="InterPro" id="IPR009000">
    <property type="entry name" value="Transl_B-barrel_sf"/>
</dbReference>
<dbReference type="EMBL" id="JACSQD010000003">
    <property type="protein sequence ID" value="MBD7995158.1"/>
    <property type="molecule type" value="Genomic_DNA"/>
</dbReference>
<keyword evidence="8" id="KW-0963">Cytoplasm</keyword>
<dbReference type="Pfam" id="PF03144">
    <property type="entry name" value="GTP_EFTU_D2"/>
    <property type="match status" value="1"/>
</dbReference>
<dbReference type="NCBIfam" id="NF009372">
    <property type="entry name" value="PRK12735.1"/>
    <property type="match status" value="1"/>
</dbReference>
<dbReference type="Gene3D" id="3.40.50.300">
    <property type="entry name" value="P-loop containing nucleotide triphosphate hydrolases"/>
    <property type="match status" value="1"/>
</dbReference>
<dbReference type="InterPro" id="IPR004541">
    <property type="entry name" value="Transl_elong_EFTu/EF1A_bac/org"/>
</dbReference>
<evidence type="ECO:0000256" key="8">
    <source>
        <dbReference type="HAMAP-Rule" id="MF_00118"/>
    </source>
</evidence>
<keyword evidence="6 8" id="KW-0342">GTP-binding</keyword>
<keyword evidence="2 8" id="KW-0251">Elongation factor</keyword>
<keyword evidence="8" id="KW-0479">Metal-binding</keyword>
<feature type="binding site" evidence="8">
    <location>
        <begin position="83"/>
        <end position="87"/>
    </location>
    <ligand>
        <name>GTP</name>
        <dbReference type="ChEBI" id="CHEBI:37565"/>
    </ligand>
</feature>
<evidence type="ECO:0000259" key="9">
    <source>
        <dbReference type="PROSITE" id="PS51722"/>
    </source>
</evidence>
<sequence>MAKAKFERTKPHVNIGTIGHVDHGKTTLTAAISKVLADKYPDLNEQRDFAAIDSAPEERQRGITINISHIEYQTEKRHYAHVDAPGHADYIKNMITGAAQMDGAILVVAATDGPMAQTREHVLLARQVGVPYLLVALNKSDMVEDEELLDLVEMEVRELLSSQEFDGDNAPVVRVSGLKALEGDPKWVASVEELMEAVDNNVPDPVRDKDKPFLMPIEDVFTITGRGTVVTGRAERGTLAINSEVEIVGIRPVQKTTVTGIEMFHKQLDEAWAGENCGLLLRGIKREDVERGQVVVKPGSITPHTDFEANVYILSKDEGGRHNPFYSNYRPQFYFRTTDVTGVITLPEGTEMVMPGDNTEMTVELIQPIAMEEGLGFAIREGGRTVGSGRVTKIIK</sequence>
<dbReference type="InterPro" id="IPR050055">
    <property type="entry name" value="EF-Tu_GTPase"/>
</dbReference>
<feature type="binding site" evidence="8">
    <location>
        <begin position="19"/>
        <end position="26"/>
    </location>
    <ligand>
        <name>GTP</name>
        <dbReference type="ChEBI" id="CHEBI:37565"/>
    </ligand>
</feature>
<evidence type="ECO:0000313" key="11">
    <source>
        <dbReference type="Proteomes" id="UP000609874"/>
    </source>
</evidence>
<dbReference type="SUPFAM" id="SSF50447">
    <property type="entry name" value="Translation proteins"/>
    <property type="match status" value="1"/>
</dbReference>
<evidence type="ECO:0000256" key="4">
    <source>
        <dbReference type="ARBA" id="ARBA00022842"/>
    </source>
</evidence>
<comment type="caution">
    <text evidence="10">The sequence shown here is derived from an EMBL/GenBank/DDBJ whole genome shotgun (WGS) entry which is preliminary data.</text>
</comment>
<dbReference type="EC" id="3.6.5.3" evidence="8"/>
<dbReference type="NCBIfam" id="TIGR00231">
    <property type="entry name" value="small_GTP"/>
    <property type="match status" value="1"/>
</dbReference>
<dbReference type="NCBIfam" id="NF000766">
    <property type="entry name" value="PRK00049.1"/>
    <property type="match status" value="1"/>
</dbReference>
<dbReference type="SUPFAM" id="SSF52540">
    <property type="entry name" value="P-loop containing nucleoside triphosphate hydrolases"/>
    <property type="match status" value="1"/>
</dbReference>
<dbReference type="Gene3D" id="2.40.30.10">
    <property type="entry name" value="Translation factors"/>
    <property type="match status" value="2"/>
</dbReference>
<dbReference type="InterPro" id="IPR033720">
    <property type="entry name" value="EFTU_2"/>
</dbReference>
<dbReference type="CDD" id="cd03697">
    <property type="entry name" value="EFTU_II"/>
    <property type="match status" value="1"/>
</dbReference>
<dbReference type="NCBIfam" id="NF009373">
    <property type="entry name" value="PRK12736.1"/>
    <property type="match status" value="1"/>
</dbReference>
<comment type="function">
    <text evidence="8">GTP hydrolase that promotes the GTP-dependent binding of aminoacyl-tRNA to the A-site of ribosomes during protein biosynthesis.</text>
</comment>
<evidence type="ECO:0000256" key="1">
    <source>
        <dbReference type="ARBA" id="ARBA00022741"/>
    </source>
</evidence>
<evidence type="ECO:0000256" key="6">
    <source>
        <dbReference type="ARBA" id="ARBA00023134"/>
    </source>
</evidence>
<keyword evidence="4 8" id="KW-0460">Magnesium</keyword>
<dbReference type="InterPro" id="IPR009001">
    <property type="entry name" value="Transl_elong_EF1A/Init_IF2_C"/>
</dbReference>
<protein>
    <recommendedName>
        <fullName evidence="7 8">Elongation factor Tu</fullName>
        <shortName evidence="8">EF-Tu</shortName>
        <ecNumber evidence="8">3.6.5.3</ecNumber>
    </recommendedName>
</protein>
<dbReference type="InterPro" id="IPR004161">
    <property type="entry name" value="EFTu-like_2"/>
</dbReference>
<comment type="catalytic activity">
    <reaction evidence="8">
        <text>GTP + H2O = GDP + phosphate + H(+)</text>
        <dbReference type="Rhea" id="RHEA:19669"/>
        <dbReference type="ChEBI" id="CHEBI:15377"/>
        <dbReference type="ChEBI" id="CHEBI:15378"/>
        <dbReference type="ChEBI" id="CHEBI:37565"/>
        <dbReference type="ChEBI" id="CHEBI:43474"/>
        <dbReference type="ChEBI" id="CHEBI:58189"/>
        <dbReference type="EC" id="3.6.5.3"/>
    </reaction>
</comment>
<accession>A0ABR8URJ4</accession>
<comment type="subunit">
    <text evidence="8">Monomer.</text>
</comment>
<proteinExistence type="inferred from homology"/>
<dbReference type="CDD" id="cd03707">
    <property type="entry name" value="EFTU_III"/>
    <property type="match status" value="1"/>
</dbReference>
<dbReference type="Pfam" id="PF00009">
    <property type="entry name" value="GTP_EFTU"/>
    <property type="match status" value="1"/>
</dbReference>
<dbReference type="PROSITE" id="PS00301">
    <property type="entry name" value="G_TR_1"/>
    <property type="match status" value="1"/>
</dbReference>
<dbReference type="GO" id="GO:0003746">
    <property type="term" value="F:translation elongation factor activity"/>
    <property type="evidence" value="ECO:0007669"/>
    <property type="project" value="UniProtKB-KW"/>
</dbReference>
<dbReference type="PRINTS" id="PR00315">
    <property type="entry name" value="ELONGATNFCT"/>
</dbReference>
<dbReference type="CDD" id="cd01884">
    <property type="entry name" value="EF_Tu"/>
    <property type="match status" value="1"/>
</dbReference>
<dbReference type="PROSITE" id="PS51722">
    <property type="entry name" value="G_TR_2"/>
    <property type="match status" value="1"/>
</dbReference>
<dbReference type="Pfam" id="PF03143">
    <property type="entry name" value="GTP_EFTU_D3"/>
    <property type="match status" value="1"/>
</dbReference>
<keyword evidence="11" id="KW-1185">Reference proteome</keyword>
<gene>
    <name evidence="8 10" type="primary">tuf</name>
    <name evidence="10" type="ORF">H9639_07610</name>
</gene>
<evidence type="ECO:0000256" key="3">
    <source>
        <dbReference type="ARBA" id="ARBA00022801"/>
    </source>
</evidence>
<evidence type="ECO:0000256" key="2">
    <source>
        <dbReference type="ARBA" id="ARBA00022768"/>
    </source>
</evidence>
<reference evidence="10 11" key="1">
    <citation type="submission" date="2020-08" db="EMBL/GenBank/DDBJ databases">
        <title>A Genomic Blueprint of the Chicken Gut Microbiome.</title>
        <authorList>
            <person name="Gilroy R."/>
            <person name="Ravi A."/>
            <person name="Getino M."/>
            <person name="Pursley I."/>
            <person name="Horton D.L."/>
            <person name="Alikhan N.-F."/>
            <person name="Baker D."/>
            <person name="Gharbi K."/>
            <person name="Hall N."/>
            <person name="Watson M."/>
            <person name="Adriaenssens E.M."/>
            <person name="Foster-Nyarko E."/>
            <person name="Jarju S."/>
            <person name="Secka A."/>
            <person name="Antonio M."/>
            <person name="Oren A."/>
            <person name="Chaudhuri R."/>
            <person name="La Ragione R.M."/>
            <person name="Hildebrand F."/>
            <person name="Pallen M.J."/>
        </authorList>
    </citation>
    <scope>NUCLEOTIDE SEQUENCE [LARGE SCALE GENOMIC DNA]</scope>
    <source>
        <strain evidence="10 11">Sa2CUA1</strain>
    </source>
</reference>
<dbReference type="InterPro" id="IPR027417">
    <property type="entry name" value="P-loop_NTPase"/>
</dbReference>
<dbReference type="SUPFAM" id="SSF50465">
    <property type="entry name" value="EF-Tu/eEF-1alpha/eIF2-gamma C-terminal domain"/>
    <property type="match status" value="1"/>
</dbReference>
<feature type="domain" description="Tr-type G" evidence="9">
    <location>
        <begin position="10"/>
        <end position="206"/>
    </location>
</feature>
<dbReference type="PANTHER" id="PTHR43721:SF22">
    <property type="entry name" value="ELONGATION FACTOR TU, MITOCHONDRIAL"/>
    <property type="match status" value="1"/>
</dbReference>
<comment type="subcellular location">
    <subcellularLocation>
        <location evidence="8">Cytoplasm</location>
    </subcellularLocation>
</comment>